<dbReference type="PANTHER" id="PTHR33914:SF3">
    <property type="entry name" value="PROTEIN BREAKING OF ASYMMETRY IN THE STOMATAL LINEAGE"/>
    <property type="match status" value="1"/>
</dbReference>
<dbReference type="GO" id="GO:0009786">
    <property type="term" value="P:regulation of asymmetric cell division"/>
    <property type="evidence" value="ECO:0007669"/>
    <property type="project" value="InterPro"/>
</dbReference>
<evidence type="ECO:0000313" key="3">
    <source>
        <dbReference type="Proteomes" id="UP000501690"/>
    </source>
</evidence>
<evidence type="ECO:0000256" key="1">
    <source>
        <dbReference type="SAM" id="MobiDB-lite"/>
    </source>
</evidence>
<dbReference type="OrthoDB" id="1911716at2759"/>
<dbReference type="EMBL" id="CP039346">
    <property type="protein sequence ID" value="QCD80785.1"/>
    <property type="molecule type" value="Genomic_DNA"/>
</dbReference>
<accession>A0A4D6KWP1</accession>
<evidence type="ECO:0000313" key="2">
    <source>
        <dbReference type="EMBL" id="QCD80785.1"/>
    </source>
</evidence>
<gene>
    <name evidence="2" type="ORF">DEO72_LG2g1108</name>
</gene>
<keyword evidence="3" id="KW-1185">Reference proteome</keyword>
<dbReference type="AlphaFoldDB" id="A0A4D6KWP1"/>
<dbReference type="Gramene" id="Vigun03g343900.1.v1.2">
    <property type="protein sequence ID" value="Vigun03g343900.1.v1.2"/>
    <property type="gene ID" value="Vigun03g343900.v1.2"/>
</dbReference>
<dbReference type="Proteomes" id="UP000501690">
    <property type="component" value="Linkage Group LG2"/>
</dbReference>
<name>A0A4D6KWP1_VIGUN</name>
<dbReference type="InterPro" id="IPR040378">
    <property type="entry name" value="BASL"/>
</dbReference>
<dbReference type="PANTHER" id="PTHR33914">
    <property type="entry name" value="18S PRE-RIBOSOMAL ASSEMBLY PROTEIN GAR2-LIKE PROTEIN"/>
    <property type="match status" value="1"/>
</dbReference>
<protein>
    <submittedName>
        <fullName evidence="2">Uncharacterized protein</fullName>
    </submittedName>
</protein>
<sequence length="247" mass="27868">MTTMTCLLGSCFNVCWLPLDDHELTSPPAAKSMTFNKSEEKNFNTICNNNLSRSSNKCSSKKHVNNPIIKDKDVGGVPIGNKFDHSSWSLSADEDYIVFCFGNDVAQENKGVNSEVLVKGLNKMQKSSRPMNRKLKYGMDEEQGSVWNIHDKRSNFRQHRNDERGGGSVVHCHHPQLSLNEKERVMVQSEGSAESRSSDQSEGNRSSFAFPVLAWEWIGSPVQMPKSEGLHLRKHKSRAVTFQCCRF</sequence>
<reference evidence="2 3" key="1">
    <citation type="submission" date="2019-04" db="EMBL/GenBank/DDBJ databases">
        <title>An improved genome assembly and genetic linkage map for asparagus bean, Vigna unguiculata ssp. sesquipedialis.</title>
        <authorList>
            <person name="Xia Q."/>
            <person name="Zhang R."/>
            <person name="Dong Y."/>
        </authorList>
    </citation>
    <scope>NUCLEOTIDE SEQUENCE [LARGE SCALE GENOMIC DNA]</scope>
    <source>
        <tissue evidence="2">Leaf</tissue>
    </source>
</reference>
<feature type="compositionally biased region" description="Polar residues" evidence="1">
    <location>
        <begin position="189"/>
        <end position="204"/>
    </location>
</feature>
<proteinExistence type="predicted"/>
<feature type="region of interest" description="Disordered" evidence="1">
    <location>
        <begin position="185"/>
        <end position="204"/>
    </location>
</feature>
<organism evidence="2 3">
    <name type="scientific">Vigna unguiculata</name>
    <name type="common">Cowpea</name>
    <dbReference type="NCBI Taxonomy" id="3917"/>
    <lineage>
        <taxon>Eukaryota</taxon>
        <taxon>Viridiplantae</taxon>
        <taxon>Streptophyta</taxon>
        <taxon>Embryophyta</taxon>
        <taxon>Tracheophyta</taxon>
        <taxon>Spermatophyta</taxon>
        <taxon>Magnoliopsida</taxon>
        <taxon>eudicotyledons</taxon>
        <taxon>Gunneridae</taxon>
        <taxon>Pentapetalae</taxon>
        <taxon>rosids</taxon>
        <taxon>fabids</taxon>
        <taxon>Fabales</taxon>
        <taxon>Fabaceae</taxon>
        <taxon>Papilionoideae</taxon>
        <taxon>50 kb inversion clade</taxon>
        <taxon>NPAAA clade</taxon>
        <taxon>indigoferoid/millettioid clade</taxon>
        <taxon>Phaseoleae</taxon>
        <taxon>Vigna</taxon>
    </lineage>
</organism>